<evidence type="ECO:0000256" key="9">
    <source>
        <dbReference type="SAM" id="SignalP"/>
    </source>
</evidence>
<dbReference type="Gene3D" id="1.10.3430.10">
    <property type="entry name" value="Ammonium transporter AmtB like domains"/>
    <property type="match status" value="1"/>
</dbReference>
<reference evidence="11 12" key="1">
    <citation type="submission" date="2020-04" db="EMBL/GenBank/DDBJ databases">
        <title>Description of novel Gluconacetobacter.</title>
        <authorList>
            <person name="Sombolestani A."/>
        </authorList>
    </citation>
    <scope>NUCLEOTIDE SEQUENCE [LARGE SCALE GENOMIC DNA]</scope>
    <source>
        <strain evidence="11 12">LMG 27802</strain>
    </source>
</reference>
<evidence type="ECO:0000256" key="8">
    <source>
        <dbReference type="SAM" id="Phobius"/>
    </source>
</evidence>
<dbReference type="PANTHER" id="PTHR43029">
    <property type="entry name" value="AMMONIUM TRANSPORTER MEP2"/>
    <property type="match status" value="1"/>
</dbReference>
<keyword evidence="9" id="KW-0732">Signal</keyword>
<dbReference type="Proteomes" id="UP000578030">
    <property type="component" value="Unassembled WGS sequence"/>
</dbReference>
<comment type="caution">
    <text evidence="11">The sequence shown here is derived from an EMBL/GenBank/DDBJ whole genome shotgun (WGS) entry which is preliminary data.</text>
</comment>
<feature type="chain" id="PRO_5030584973" evidence="9">
    <location>
        <begin position="32"/>
        <end position="115"/>
    </location>
</feature>
<feature type="non-terminal residue" evidence="11">
    <location>
        <position position="115"/>
    </location>
</feature>
<keyword evidence="12" id="KW-1185">Reference proteome</keyword>
<evidence type="ECO:0000256" key="5">
    <source>
        <dbReference type="ARBA" id="ARBA00022989"/>
    </source>
</evidence>
<proteinExistence type="inferred from homology"/>
<dbReference type="PANTHER" id="PTHR43029:SF10">
    <property type="entry name" value="AMMONIUM TRANSPORTER MEP2"/>
    <property type="match status" value="1"/>
</dbReference>
<sequence length="115" mass="11982">MVRDSKVSGIVKASPFLFAIAALSFATPALAADPAPPAIDTGDTAWMLTSTALVLMMTIPGLALFYAGMVRKKNVLATAMQSFAICCIITVVWMVAGYSLAFSTGSPYLGDLSKA</sequence>
<name>A0A7W4K803_9PROT</name>
<accession>A0A7W4K803</accession>
<keyword evidence="3" id="KW-0813">Transport</keyword>
<dbReference type="GO" id="GO:0005886">
    <property type="term" value="C:plasma membrane"/>
    <property type="evidence" value="ECO:0007669"/>
    <property type="project" value="TreeGrafter"/>
</dbReference>
<evidence type="ECO:0000256" key="4">
    <source>
        <dbReference type="ARBA" id="ARBA00022692"/>
    </source>
</evidence>
<comment type="subcellular location">
    <subcellularLocation>
        <location evidence="1">Membrane</location>
        <topology evidence="1">Multi-pass membrane protein</topology>
    </subcellularLocation>
</comment>
<evidence type="ECO:0000256" key="6">
    <source>
        <dbReference type="ARBA" id="ARBA00023136"/>
    </source>
</evidence>
<dbReference type="SUPFAM" id="SSF111352">
    <property type="entry name" value="Ammonium transporter"/>
    <property type="match status" value="1"/>
</dbReference>
<gene>
    <name evidence="11" type="ORF">HLH28_10800</name>
</gene>
<protein>
    <submittedName>
        <fullName evidence="11">Ammonium transporter</fullName>
    </submittedName>
</protein>
<dbReference type="EMBL" id="JABEQM010000008">
    <property type="protein sequence ID" value="MBB2202056.1"/>
    <property type="molecule type" value="Genomic_DNA"/>
</dbReference>
<feature type="signal peptide" evidence="9">
    <location>
        <begin position="1"/>
        <end position="31"/>
    </location>
</feature>
<evidence type="ECO:0000256" key="3">
    <source>
        <dbReference type="ARBA" id="ARBA00022448"/>
    </source>
</evidence>
<evidence type="ECO:0000313" key="12">
    <source>
        <dbReference type="Proteomes" id="UP000578030"/>
    </source>
</evidence>
<organism evidence="11 12">
    <name type="scientific">Gluconacetobacter tumulisoli</name>
    <dbReference type="NCBI Taxonomy" id="1286189"/>
    <lineage>
        <taxon>Bacteria</taxon>
        <taxon>Pseudomonadati</taxon>
        <taxon>Pseudomonadota</taxon>
        <taxon>Alphaproteobacteria</taxon>
        <taxon>Acetobacterales</taxon>
        <taxon>Acetobacteraceae</taxon>
        <taxon>Gluconacetobacter</taxon>
    </lineage>
</organism>
<evidence type="ECO:0000256" key="1">
    <source>
        <dbReference type="ARBA" id="ARBA00004141"/>
    </source>
</evidence>
<keyword evidence="7" id="KW-0924">Ammonia transport</keyword>
<feature type="transmembrane region" description="Helical" evidence="8">
    <location>
        <begin position="47"/>
        <end position="67"/>
    </location>
</feature>
<dbReference type="InterPro" id="IPR024041">
    <property type="entry name" value="NH4_transpt_AmtB-like_dom"/>
</dbReference>
<feature type="domain" description="Ammonium transporter AmtB-like" evidence="10">
    <location>
        <begin position="45"/>
        <end position="104"/>
    </location>
</feature>
<comment type="similarity">
    <text evidence="2">Belongs to the ammonia transporter channel (TC 1.A.11.2) family.</text>
</comment>
<dbReference type="AlphaFoldDB" id="A0A7W4K803"/>
<evidence type="ECO:0000259" key="10">
    <source>
        <dbReference type="Pfam" id="PF00909"/>
    </source>
</evidence>
<dbReference type="InterPro" id="IPR001905">
    <property type="entry name" value="Ammonium_transpt"/>
</dbReference>
<dbReference type="InterPro" id="IPR029020">
    <property type="entry name" value="Ammonium/urea_transptr"/>
</dbReference>
<evidence type="ECO:0000256" key="7">
    <source>
        <dbReference type="ARBA" id="ARBA00023177"/>
    </source>
</evidence>
<dbReference type="Pfam" id="PF00909">
    <property type="entry name" value="Ammonium_transp"/>
    <property type="match status" value="1"/>
</dbReference>
<evidence type="ECO:0000256" key="2">
    <source>
        <dbReference type="ARBA" id="ARBA00005887"/>
    </source>
</evidence>
<dbReference type="GO" id="GO:0008519">
    <property type="term" value="F:ammonium channel activity"/>
    <property type="evidence" value="ECO:0007669"/>
    <property type="project" value="InterPro"/>
</dbReference>
<keyword evidence="6 8" id="KW-0472">Membrane</keyword>
<keyword evidence="5 8" id="KW-1133">Transmembrane helix</keyword>
<evidence type="ECO:0000313" key="11">
    <source>
        <dbReference type="EMBL" id="MBB2202056.1"/>
    </source>
</evidence>
<feature type="transmembrane region" description="Helical" evidence="8">
    <location>
        <begin position="79"/>
        <end position="101"/>
    </location>
</feature>
<keyword evidence="4 8" id="KW-0812">Transmembrane</keyword>